<evidence type="ECO:0000313" key="2">
    <source>
        <dbReference type="Proteomes" id="UP001054837"/>
    </source>
</evidence>
<gene>
    <name evidence="1" type="ORF">CDAR_291261</name>
</gene>
<dbReference type="AlphaFoldDB" id="A0AAV4RL34"/>
<evidence type="ECO:0000313" key="1">
    <source>
        <dbReference type="EMBL" id="GIY21734.1"/>
    </source>
</evidence>
<sequence>MKKKIETVLSREIDVQSLSRSNSRNGGHHRWALEEILPKSQGQAVVVPLANHNILAPAAIKLDVTYWIRMRDVIALQSEGGGAMMSSPTNGSVLEESNTLRWHSDALLLLPKSPTLNAQRIQQIAFDS</sequence>
<proteinExistence type="predicted"/>
<comment type="caution">
    <text evidence="1">The sequence shown here is derived from an EMBL/GenBank/DDBJ whole genome shotgun (WGS) entry which is preliminary data.</text>
</comment>
<reference evidence="1 2" key="1">
    <citation type="submission" date="2021-06" db="EMBL/GenBank/DDBJ databases">
        <title>Caerostris darwini draft genome.</title>
        <authorList>
            <person name="Kono N."/>
            <person name="Arakawa K."/>
        </authorList>
    </citation>
    <scope>NUCLEOTIDE SEQUENCE [LARGE SCALE GENOMIC DNA]</scope>
</reference>
<protein>
    <submittedName>
        <fullName evidence="1">Uncharacterized protein</fullName>
    </submittedName>
</protein>
<name>A0AAV4RL34_9ARAC</name>
<organism evidence="1 2">
    <name type="scientific">Caerostris darwini</name>
    <dbReference type="NCBI Taxonomy" id="1538125"/>
    <lineage>
        <taxon>Eukaryota</taxon>
        <taxon>Metazoa</taxon>
        <taxon>Ecdysozoa</taxon>
        <taxon>Arthropoda</taxon>
        <taxon>Chelicerata</taxon>
        <taxon>Arachnida</taxon>
        <taxon>Araneae</taxon>
        <taxon>Araneomorphae</taxon>
        <taxon>Entelegynae</taxon>
        <taxon>Araneoidea</taxon>
        <taxon>Araneidae</taxon>
        <taxon>Caerostris</taxon>
    </lineage>
</organism>
<keyword evidence="2" id="KW-1185">Reference proteome</keyword>
<dbReference type="Proteomes" id="UP001054837">
    <property type="component" value="Unassembled WGS sequence"/>
</dbReference>
<accession>A0AAV4RL34</accession>
<dbReference type="EMBL" id="BPLQ01006342">
    <property type="protein sequence ID" value="GIY21734.1"/>
    <property type="molecule type" value="Genomic_DNA"/>
</dbReference>